<dbReference type="AlphaFoldDB" id="A0AAI9TVM3"/>
<gene>
    <name evidence="1" type="ORF">CMEL01_09819</name>
</gene>
<dbReference type="Proteomes" id="UP001239795">
    <property type="component" value="Unassembled WGS sequence"/>
</dbReference>
<evidence type="ECO:0000313" key="2">
    <source>
        <dbReference type="Proteomes" id="UP001239795"/>
    </source>
</evidence>
<comment type="caution">
    <text evidence="1">The sequence shown here is derived from an EMBL/GenBank/DDBJ whole genome shotgun (WGS) entry which is preliminary data.</text>
</comment>
<accession>A0AAI9TVM3</accession>
<organism evidence="1 2">
    <name type="scientific">Colletotrichum melonis</name>
    <dbReference type="NCBI Taxonomy" id="1209925"/>
    <lineage>
        <taxon>Eukaryota</taxon>
        <taxon>Fungi</taxon>
        <taxon>Dikarya</taxon>
        <taxon>Ascomycota</taxon>
        <taxon>Pezizomycotina</taxon>
        <taxon>Sordariomycetes</taxon>
        <taxon>Hypocreomycetidae</taxon>
        <taxon>Glomerellales</taxon>
        <taxon>Glomerellaceae</taxon>
        <taxon>Colletotrichum</taxon>
        <taxon>Colletotrichum acutatum species complex</taxon>
    </lineage>
</organism>
<reference evidence="1 2" key="1">
    <citation type="submission" date="2016-10" db="EMBL/GenBank/DDBJ databases">
        <title>The genome sequence of Colletotrichum fioriniae PJ7.</title>
        <authorList>
            <person name="Baroncelli R."/>
        </authorList>
    </citation>
    <scope>NUCLEOTIDE SEQUENCE [LARGE SCALE GENOMIC DNA]</scope>
    <source>
        <strain evidence="1">Col 31</strain>
    </source>
</reference>
<dbReference type="EMBL" id="MLGG01000090">
    <property type="protein sequence ID" value="KAK1445576.1"/>
    <property type="molecule type" value="Genomic_DNA"/>
</dbReference>
<evidence type="ECO:0000313" key="1">
    <source>
        <dbReference type="EMBL" id="KAK1445576.1"/>
    </source>
</evidence>
<name>A0AAI9TVM3_9PEZI</name>
<proteinExistence type="predicted"/>
<sequence>MPGIRHHNQLHDVIEMHAFKWPSTPWPKDHKYKELGIWNNEHFCNGFEAFTMAPLTKVGHIIGPRRRFTCFSLTCENI</sequence>
<protein>
    <submittedName>
        <fullName evidence="1">Uncharacterized protein</fullName>
    </submittedName>
</protein>
<keyword evidence="2" id="KW-1185">Reference proteome</keyword>